<dbReference type="CDD" id="cd23784">
    <property type="entry name" value="RWD_Spc25"/>
    <property type="match status" value="1"/>
</dbReference>
<comment type="subunit">
    <text evidence="9">Component of the NDC80 complex.</text>
</comment>
<dbReference type="InterPro" id="IPR013255">
    <property type="entry name" value="Spc25_C"/>
</dbReference>
<keyword evidence="3 9" id="KW-0132">Cell division</keyword>
<keyword evidence="5 9" id="KW-0995">Kinetochore</keyword>
<organism evidence="13 14">
    <name type="scientific">Conidiobolus coronatus (strain ATCC 28846 / CBS 209.66 / NRRL 28638)</name>
    <name type="common">Delacroixia coronata</name>
    <dbReference type="NCBI Taxonomy" id="796925"/>
    <lineage>
        <taxon>Eukaryota</taxon>
        <taxon>Fungi</taxon>
        <taxon>Fungi incertae sedis</taxon>
        <taxon>Zoopagomycota</taxon>
        <taxon>Entomophthoromycotina</taxon>
        <taxon>Entomophthoromycetes</taxon>
        <taxon>Entomophthorales</taxon>
        <taxon>Ancylistaceae</taxon>
        <taxon>Conidiobolus</taxon>
    </lineage>
</organism>
<evidence type="ECO:0000259" key="12">
    <source>
        <dbReference type="Pfam" id="PF08234"/>
    </source>
</evidence>
<dbReference type="GO" id="GO:0005634">
    <property type="term" value="C:nucleus"/>
    <property type="evidence" value="ECO:0007669"/>
    <property type="project" value="UniProtKB-SubCell"/>
</dbReference>
<reference evidence="13 14" key="1">
    <citation type="journal article" date="2015" name="Genome Biol. Evol.">
        <title>Phylogenomic analyses indicate that early fungi evolved digesting cell walls of algal ancestors of land plants.</title>
        <authorList>
            <person name="Chang Y."/>
            <person name="Wang S."/>
            <person name="Sekimoto S."/>
            <person name="Aerts A.L."/>
            <person name="Choi C."/>
            <person name="Clum A."/>
            <person name="LaButti K.M."/>
            <person name="Lindquist E.A."/>
            <person name="Yee Ngan C."/>
            <person name="Ohm R.A."/>
            <person name="Salamov A.A."/>
            <person name="Grigoriev I.V."/>
            <person name="Spatafora J.W."/>
            <person name="Berbee M.L."/>
        </authorList>
    </citation>
    <scope>NUCLEOTIDE SEQUENCE [LARGE SCALE GENOMIC DNA]</scope>
    <source>
        <strain evidence="13 14">NRRL 28638</strain>
    </source>
</reference>
<dbReference type="InterPro" id="IPR045143">
    <property type="entry name" value="Spc25"/>
</dbReference>
<evidence type="ECO:0000256" key="3">
    <source>
        <dbReference type="ARBA" id="ARBA00022618"/>
    </source>
</evidence>
<protein>
    <recommendedName>
        <fullName evidence="9">Kinetochore protein SPC25</fullName>
    </recommendedName>
</protein>
<dbReference type="Gene3D" id="3.30.457.50">
    <property type="entry name" value="Chromosome segregation protein Spc25"/>
    <property type="match status" value="1"/>
</dbReference>
<comment type="subcellular location">
    <subcellularLocation>
        <location evidence="9">Nucleus</location>
    </subcellularLocation>
    <subcellularLocation>
        <location evidence="9">Chromosome</location>
        <location evidence="9">Centromere</location>
        <location evidence="9">Kinetochore</location>
    </subcellularLocation>
</comment>
<keyword evidence="4 9" id="KW-0498">Mitosis</keyword>
<comment type="function">
    <text evidence="9">Acts as a component of the essential kinetochore-associated NDC80 complex, which is required for chromosome segregation and spindle checkpoint activity.</text>
</comment>
<dbReference type="Proteomes" id="UP000070444">
    <property type="component" value="Unassembled WGS sequence"/>
</dbReference>
<evidence type="ECO:0000256" key="7">
    <source>
        <dbReference type="ARBA" id="ARBA00023306"/>
    </source>
</evidence>
<feature type="region of interest" description="Disordered" evidence="11">
    <location>
        <begin position="1"/>
        <end position="28"/>
    </location>
</feature>
<dbReference type="PANTHER" id="PTHR14281:SF0">
    <property type="entry name" value="KINETOCHORE PROTEIN SPC25"/>
    <property type="match status" value="1"/>
</dbReference>
<comment type="similarity">
    <text evidence="1 9">Belongs to the SPC25 family.</text>
</comment>
<keyword evidence="9" id="KW-0539">Nucleus</keyword>
<gene>
    <name evidence="13" type="ORF">CONCODRAFT_78261</name>
</gene>
<feature type="coiled-coil region" evidence="10">
    <location>
        <begin position="89"/>
        <end position="162"/>
    </location>
</feature>
<keyword evidence="7 9" id="KW-0131">Cell cycle</keyword>
<accession>A0A137P967</accession>
<evidence type="ECO:0000256" key="9">
    <source>
        <dbReference type="RuleBase" id="RU367150"/>
    </source>
</evidence>
<evidence type="ECO:0000256" key="4">
    <source>
        <dbReference type="ARBA" id="ARBA00022776"/>
    </source>
</evidence>
<evidence type="ECO:0000256" key="10">
    <source>
        <dbReference type="SAM" id="Coils"/>
    </source>
</evidence>
<feature type="domain" description="Chromosome segregation protein Spc25 C-terminal" evidence="12">
    <location>
        <begin position="189"/>
        <end position="256"/>
    </location>
</feature>
<dbReference type="AlphaFoldDB" id="A0A137P967"/>
<keyword evidence="14" id="KW-1185">Reference proteome</keyword>
<evidence type="ECO:0000256" key="1">
    <source>
        <dbReference type="ARBA" id="ARBA00006379"/>
    </source>
</evidence>
<evidence type="ECO:0000313" key="13">
    <source>
        <dbReference type="EMBL" id="KXN71558.1"/>
    </source>
</evidence>
<sequence>MNSNNQTPGTNFQNGNTISLNQTPGSPNMSFQIRNYETEQNNILSTCKYSENNIRAVNKLVLQNKDGLDMKTRDWLQQTIENKEIGRKAKEALSEQESARQQLVNVIENRQQQFKKLDDQIKDLKIVHRARKEDFQKLNSSINSLKLKIAKRKEDLKILQTRHDSQRDLNLPELATFENALGFTLDSDKNQNLVMRFTKINEAKPNQVYFIKLDVTEREYQVIECEPMVEDLEFLVDNLNINRDLFGFIKILRKSFCNLPKN</sequence>
<name>A0A137P967_CONC2</name>
<evidence type="ECO:0000256" key="6">
    <source>
        <dbReference type="ARBA" id="ARBA00023054"/>
    </source>
</evidence>
<dbReference type="Pfam" id="PF08234">
    <property type="entry name" value="Spindle_Spc25"/>
    <property type="match status" value="1"/>
</dbReference>
<dbReference type="EMBL" id="KQ964472">
    <property type="protein sequence ID" value="KXN71558.1"/>
    <property type="molecule type" value="Genomic_DNA"/>
</dbReference>
<evidence type="ECO:0000256" key="11">
    <source>
        <dbReference type="SAM" id="MobiDB-lite"/>
    </source>
</evidence>
<dbReference type="OrthoDB" id="6353017at2759"/>
<evidence type="ECO:0000256" key="2">
    <source>
        <dbReference type="ARBA" id="ARBA00022454"/>
    </source>
</evidence>
<keyword evidence="6 10" id="KW-0175">Coiled coil</keyword>
<evidence type="ECO:0000256" key="8">
    <source>
        <dbReference type="ARBA" id="ARBA00023328"/>
    </source>
</evidence>
<dbReference type="GO" id="GO:0051301">
    <property type="term" value="P:cell division"/>
    <property type="evidence" value="ECO:0007669"/>
    <property type="project" value="UniProtKB-UniRule"/>
</dbReference>
<proteinExistence type="inferred from homology"/>
<dbReference type="STRING" id="796925.A0A137P967"/>
<dbReference type="OMA" id="HEDQRMK"/>
<keyword evidence="2 9" id="KW-0158">Chromosome</keyword>
<keyword evidence="8 9" id="KW-0137">Centromere</keyword>
<evidence type="ECO:0000256" key="5">
    <source>
        <dbReference type="ARBA" id="ARBA00022838"/>
    </source>
</evidence>
<dbReference type="FunFam" id="3.30.457.50:FF:000001">
    <property type="entry name" value="Probable kinetochore protein spc25"/>
    <property type="match status" value="1"/>
</dbReference>
<dbReference type="PANTHER" id="PTHR14281">
    <property type="entry name" value="KINETOCHORE PROTEIN SPC25-RELATED"/>
    <property type="match status" value="1"/>
</dbReference>
<dbReference type="GO" id="GO:0007059">
    <property type="term" value="P:chromosome segregation"/>
    <property type="evidence" value="ECO:0007669"/>
    <property type="project" value="InterPro"/>
</dbReference>
<evidence type="ECO:0000313" key="14">
    <source>
        <dbReference type="Proteomes" id="UP000070444"/>
    </source>
</evidence>
<dbReference type="GO" id="GO:0031262">
    <property type="term" value="C:Ndc80 complex"/>
    <property type="evidence" value="ECO:0007669"/>
    <property type="project" value="InterPro"/>
</dbReference>